<dbReference type="EMBL" id="CAXAMN010025484">
    <property type="protein sequence ID" value="CAK9095523.1"/>
    <property type="molecule type" value="Genomic_DNA"/>
</dbReference>
<feature type="domain" description="Nudix hydrolase" evidence="1">
    <location>
        <begin position="26"/>
        <end position="164"/>
    </location>
</feature>
<sequence length="185" mass="20470">MFLRGHIHGRLFARPMATAATAVPTVAAAAVAAVLCRGTRGARQFLLLQRQADLEPPRLPLGLPLVRLQVGEPVQVAAARALEEECGIGASLLRWHPVPITASTSAWSSHELSFLIAHCFAWYRPPKEEHFPNPFELNFRWLSYGELRALVQAEELGLNFSREVVVPLRVAEKLADADMLYEPDA</sequence>
<dbReference type="PROSITE" id="PS51462">
    <property type="entry name" value="NUDIX"/>
    <property type="match status" value="1"/>
</dbReference>
<gene>
    <name evidence="2" type="ORF">CCMP2556_LOCUS45489</name>
</gene>
<dbReference type="Gene3D" id="3.90.79.10">
    <property type="entry name" value="Nucleoside Triphosphate Pyrophosphohydrolase"/>
    <property type="match status" value="1"/>
</dbReference>
<accession>A0ABP0R4N6</accession>
<name>A0ABP0R4N6_9DINO</name>
<keyword evidence="3" id="KW-1185">Reference proteome</keyword>
<organism evidence="2 3">
    <name type="scientific">Durusdinium trenchii</name>
    <dbReference type="NCBI Taxonomy" id="1381693"/>
    <lineage>
        <taxon>Eukaryota</taxon>
        <taxon>Sar</taxon>
        <taxon>Alveolata</taxon>
        <taxon>Dinophyceae</taxon>
        <taxon>Suessiales</taxon>
        <taxon>Symbiodiniaceae</taxon>
        <taxon>Durusdinium</taxon>
    </lineage>
</organism>
<dbReference type="Proteomes" id="UP001642484">
    <property type="component" value="Unassembled WGS sequence"/>
</dbReference>
<dbReference type="Pfam" id="PF00293">
    <property type="entry name" value="NUDIX"/>
    <property type="match status" value="1"/>
</dbReference>
<evidence type="ECO:0000313" key="3">
    <source>
        <dbReference type="Proteomes" id="UP001642484"/>
    </source>
</evidence>
<dbReference type="InterPro" id="IPR015797">
    <property type="entry name" value="NUDIX_hydrolase-like_dom_sf"/>
</dbReference>
<evidence type="ECO:0000259" key="1">
    <source>
        <dbReference type="PROSITE" id="PS51462"/>
    </source>
</evidence>
<evidence type="ECO:0000313" key="2">
    <source>
        <dbReference type="EMBL" id="CAK9095523.1"/>
    </source>
</evidence>
<dbReference type="InterPro" id="IPR000086">
    <property type="entry name" value="NUDIX_hydrolase_dom"/>
</dbReference>
<protein>
    <recommendedName>
        <fullName evidence="1">Nudix hydrolase domain-containing protein</fullName>
    </recommendedName>
</protein>
<reference evidence="2 3" key="1">
    <citation type="submission" date="2024-02" db="EMBL/GenBank/DDBJ databases">
        <authorList>
            <person name="Chen Y."/>
            <person name="Shah S."/>
            <person name="Dougan E. K."/>
            <person name="Thang M."/>
            <person name="Chan C."/>
        </authorList>
    </citation>
    <scope>NUCLEOTIDE SEQUENCE [LARGE SCALE GENOMIC DNA]</scope>
</reference>
<dbReference type="SUPFAM" id="SSF55811">
    <property type="entry name" value="Nudix"/>
    <property type="match status" value="1"/>
</dbReference>
<comment type="caution">
    <text evidence="2">The sequence shown here is derived from an EMBL/GenBank/DDBJ whole genome shotgun (WGS) entry which is preliminary data.</text>
</comment>
<proteinExistence type="predicted"/>